<dbReference type="Gene3D" id="3.40.50.150">
    <property type="entry name" value="Vaccinia Virus protein VP39"/>
    <property type="match status" value="1"/>
</dbReference>
<reference evidence="2 3" key="1">
    <citation type="submission" date="2016-10" db="EMBL/GenBank/DDBJ databases">
        <title>Draft Genome sequence of Roseomonas sp. strain M3.</title>
        <authorList>
            <person name="Subhash Y."/>
            <person name="Lee S."/>
        </authorList>
    </citation>
    <scope>NUCLEOTIDE SEQUENCE [LARGE SCALE GENOMIC DNA]</scope>
    <source>
        <strain evidence="2 3">M3</strain>
    </source>
</reference>
<dbReference type="GO" id="GO:0008757">
    <property type="term" value="F:S-adenosylmethionine-dependent methyltransferase activity"/>
    <property type="evidence" value="ECO:0007669"/>
    <property type="project" value="InterPro"/>
</dbReference>
<dbReference type="InterPro" id="IPR013216">
    <property type="entry name" value="Methyltransf_11"/>
</dbReference>
<dbReference type="Proteomes" id="UP000188879">
    <property type="component" value="Unassembled WGS sequence"/>
</dbReference>
<organism evidence="2 3">
    <name type="scientific">Teichococcus deserti</name>
    <dbReference type="NCBI Taxonomy" id="1817963"/>
    <lineage>
        <taxon>Bacteria</taxon>
        <taxon>Pseudomonadati</taxon>
        <taxon>Pseudomonadota</taxon>
        <taxon>Alphaproteobacteria</taxon>
        <taxon>Acetobacterales</taxon>
        <taxon>Roseomonadaceae</taxon>
        <taxon>Roseomonas</taxon>
    </lineage>
</organism>
<comment type="caution">
    <text evidence="2">The sequence shown here is derived from an EMBL/GenBank/DDBJ whole genome shotgun (WGS) entry which is preliminary data.</text>
</comment>
<dbReference type="EMBL" id="MLCO01000225">
    <property type="protein sequence ID" value="ONG49524.1"/>
    <property type="molecule type" value="Genomic_DNA"/>
</dbReference>
<keyword evidence="2" id="KW-0489">Methyltransferase</keyword>
<dbReference type="AlphaFoldDB" id="A0A1V2GZQ3"/>
<evidence type="ECO:0000313" key="2">
    <source>
        <dbReference type="EMBL" id="ONG49524.1"/>
    </source>
</evidence>
<protein>
    <submittedName>
        <fullName evidence="2">SAM-dependent methyltransferase</fullName>
    </submittedName>
</protein>
<dbReference type="OrthoDB" id="9796760at2"/>
<dbReference type="RefSeq" id="WP_076959220.1">
    <property type="nucleotide sequence ID" value="NZ_MLCO01000225.1"/>
</dbReference>
<name>A0A1V2GZQ3_9PROT</name>
<keyword evidence="3" id="KW-1185">Reference proteome</keyword>
<evidence type="ECO:0000313" key="3">
    <source>
        <dbReference type="Proteomes" id="UP000188879"/>
    </source>
</evidence>
<keyword evidence="2" id="KW-0808">Transferase</keyword>
<gene>
    <name evidence="2" type="ORF">BKE38_20840</name>
</gene>
<proteinExistence type="predicted"/>
<accession>A0A1V2GZQ3</accession>
<dbReference type="GO" id="GO:0032259">
    <property type="term" value="P:methylation"/>
    <property type="evidence" value="ECO:0007669"/>
    <property type="project" value="UniProtKB-KW"/>
</dbReference>
<dbReference type="SUPFAM" id="SSF53335">
    <property type="entry name" value="S-adenosyl-L-methionine-dependent methyltransferases"/>
    <property type="match status" value="1"/>
</dbReference>
<feature type="domain" description="Methyltransferase type 11" evidence="1">
    <location>
        <begin position="20"/>
        <end position="107"/>
    </location>
</feature>
<dbReference type="Pfam" id="PF08241">
    <property type="entry name" value="Methyltransf_11"/>
    <property type="match status" value="1"/>
</dbReference>
<dbReference type="InterPro" id="IPR029063">
    <property type="entry name" value="SAM-dependent_MTases_sf"/>
</dbReference>
<sequence>MTEAETPAAASAPTQRRTVLHVGCGPASPHKLPPAFFPAGEWQEVRLDIDPSVAPDIIASITDMAAVASASADAVWSSHNLEHLYPHEVPVAFAEFRRVLKPGGFALMTMPDLQQVAALVAQDKLGDAAYVSPAGPITPLDMLYGLNSALAQGNHYMAHNTGFTARTLEAGLRAAGFPVVRVVRDGNFALWATAYMAAP</sequence>
<evidence type="ECO:0000259" key="1">
    <source>
        <dbReference type="Pfam" id="PF08241"/>
    </source>
</evidence>